<dbReference type="Pfam" id="PF13393">
    <property type="entry name" value="tRNA-synt_His"/>
    <property type="match status" value="1"/>
</dbReference>
<dbReference type="Gene3D" id="1.10.287.10">
    <property type="entry name" value="S15/NS1, RNA-binding"/>
    <property type="match status" value="1"/>
</dbReference>
<dbReference type="InterPro" id="IPR006195">
    <property type="entry name" value="aa-tRNA-synth_II"/>
</dbReference>
<dbReference type="PROSITE" id="PS50862">
    <property type="entry name" value="AA_TRNA_LIGASE_II"/>
    <property type="match status" value="1"/>
</dbReference>
<dbReference type="InterPro" id="IPR045864">
    <property type="entry name" value="aa-tRNA-synth_II/BPL/LPL"/>
</dbReference>
<dbReference type="CDD" id="cd00773">
    <property type="entry name" value="HisRS-like_core"/>
    <property type="match status" value="1"/>
</dbReference>
<evidence type="ECO:0000313" key="11">
    <source>
        <dbReference type="EMBL" id="ALC50001.1"/>
    </source>
</evidence>
<dbReference type="GO" id="GO:0005739">
    <property type="term" value="C:mitochondrion"/>
    <property type="evidence" value="ECO:0007669"/>
    <property type="project" value="TreeGrafter"/>
</dbReference>
<proteinExistence type="inferred from homology"/>
<evidence type="ECO:0000256" key="7">
    <source>
        <dbReference type="ARBA" id="ARBA00023146"/>
    </source>
</evidence>
<comment type="catalytic activity">
    <reaction evidence="8">
        <text>tRNA(His) + L-histidine + ATP = L-histidyl-tRNA(His) + AMP + diphosphate + H(+)</text>
        <dbReference type="Rhea" id="RHEA:17313"/>
        <dbReference type="Rhea" id="RHEA-COMP:9665"/>
        <dbReference type="Rhea" id="RHEA-COMP:9689"/>
        <dbReference type="ChEBI" id="CHEBI:15378"/>
        <dbReference type="ChEBI" id="CHEBI:30616"/>
        <dbReference type="ChEBI" id="CHEBI:33019"/>
        <dbReference type="ChEBI" id="CHEBI:57595"/>
        <dbReference type="ChEBI" id="CHEBI:78442"/>
        <dbReference type="ChEBI" id="CHEBI:78527"/>
        <dbReference type="ChEBI" id="CHEBI:456215"/>
        <dbReference type="EC" id="6.1.1.21"/>
    </reaction>
</comment>
<dbReference type="GO" id="GO:0005829">
    <property type="term" value="C:cytosol"/>
    <property type="evidence" value="ECO:0007669"/>
    <property type="project" value="TreeGrafter"/>
</dbReference>
<evidence type="ECO:0000313" key="12">
    <source>
        <dbReference type="Proteomes" id="UP000494163"/>
    </source>
</evidence>
<dbReference type="GO" id="GO:0006427">
    <property type="term" value="P:histidyl-tRNA aminoacylation"/>
    <property type="evidence" value="ECO:0007669"/>
    <property type="project" value="TreeGrafter"/>
</dbReference>
<dbReference type="GO" id="GO:0004821">
    <property type="term" value="F:histidine-tRNA ligase activity"/>
    <property type="evidence" value="ECO:0007669"/>
    <property type="project" value="UniProtKB-EC"/>
</dbReference>
<feature type="domain" description="Aminoacyl-transfer RNA synthetases class-II family profile" evidence="10">
    <location>
        <begin position="90"/>
        <end position="466"/>
    </location>
</feature>
<name>A0A0M4EVI8_DROBS</name>
<dbReference type="InterPro" id="IPR041715">
    <property type="entry name" value="HisRS-like_core"/>
</dbReference>
<dbReference type="SMART" id="SM00991">
    <property type="entry name" value="WHEP-TRS"/>
    <property type="match status" value="1"/>
</dbReference>
<keyword evidence="12" id="KW-1185">Reference proteome</keyword>
<dbReference type="STRING" id="30019.A0A0M4EVI8"/>
<evidence type="ECO:0000256" key="8">
    <source>
        <dbReference type="ARBA" id="ARBA00047639"/>
    </source>
</evidence>
<dbReference type="OrthoDB" id="1906957at2759"/>
<dbReference type="GO" id="GO:0032543">
    <property type="term" value="P:mitochondrial translation"/>
    <property type="evidence" value="ECO:0007669"/>
    <property type="project" value="TreeGrafter"/>
</dbReference>
<dbReference type="EMBL" id="CP012528">
    <property type="protein sequence ID" value="ALC50001.1"/>
    <property type="molecule type" value="Genomic_DNA"/>
</dbReference>
<keyword evidence="5" id="KW-0067">ATP-binding</keyword>
<dbReference type="Proteomes" id="UP000494163">
    <property type="component" value="Chromosome X"/>
</dbReference>
<dbReference type="PANTHER" id="PTHR11476:SF7">
    <property type="entry name" value="HISTIDINE--TRNA LIGASE"/>
    <property type="match status" value="1"/>
</dbReference>
<dbReference type="GO" id="GO:0005524">
    <property type="term" value="F:ATP binding"/>
    <property type="evidence" value="ECO:0007669"/>
    <property type="project" value="UniProtKB-KW"/>
</dbReference>
<evidence type="ECO:0000256" key="6">
    <source>
        <dbReference type="ARBA" id="ARBA00022917"/>
    </source>
</evidence>
<reference evidence="11 12" key="1">
    <citation type="submission" date="2015-08" db="EMBL/GenBank/DDBJ databases">
        <title>Ancestral chromatin configuration constrains chromatin evolution on differentiating sex chromosomes in Drosophila.</title>
        <authorList>
            <person name="Zhou Q."/>
            <person name="Bachtrog D."/>
        </authorList>
    </citation>
    <scope>NUCLEOTIDE SEQUENCE [LARGE SCALE GENOMIC DNA]</scope>
    <source>
        <tissue evidence="11">Whole larvae</tissue>
    </source>
</reference>
<accession>A0A0M4EVI8</accession>
<evidence type="ECO:0000256" key="5">
    <source>
        <dbReference type="ARBA" id="ARBA00022840"/>
    </source>
</evidence>
<evidence type="ECO:0000259" key="10">
    <source>
        <dbReference type="PROSITE" id="PS50862"/>
    </source>
</evidence>
<evidence type="ECO:0000256" key="9">
    <source>
        <dbReference type="SAM" id="MobiDB-lite"/>
    </source>
</evidence>
<evidence type="ECO:0000256" key="4">
    <source>
        <dbReference type="ARBA" id="ARBA00022741"/>
    </source>
</evidence>
<keyword evidence="4" id="KW-0547">Nucleotide-binding</keyword>
<dbReference type="EC" id="6.1.1.21" evidence="2"/>
<dbReference type="GO" id="GO:0003723">
    <property type="term" value="F:RNA binding"/>
    <property type="evidence" value="ECO:0007669"/>
    <property type="project" value="TreeGrafter"/>
</dbReference>
<dbReference type="Gene3D" id="3.30.930.10">
    <property type="entry name" value="Bira Bifunctional Protein, Domain 2"/>
    <property type="match status" value="1"/>
</dbReference>
<dbReference type="FunFam" id="3.30.930.10:FF:000021">
    <property type="entry name" value="Probable histidine--tRNA ligase, mitochondrial"/>
    <property type="match status" value="1"/>
</dbReference>
<keyword evidence="6" id="KW-0648">Protein biosynthesis</keyword>
<protein>
    <recommendedName>
        <fullName evidence="2">histidine--tRNA ligase</fullName>
        <ecNumber evidence="2">6.1.1.21</ecNumber>
    </recommendedName>
</protein>
<keyword evidence="3" id="KW-0436">Ligase</keyword>
<organism evidence="11 12">
    <name type="scientific">Drosophila busckii</name>
    <name type="common">Fruit fly</name>
    <dbReference type="NCBI Taxonomy" id="30019"/>
    <lineage>
        <taxon>Eukaryota</taxon>
        <taxon>Metazoa</taxon>
        <taxon>Ecdysozoa</taxon>
        <taxon>Arthropoda</taxon>
        <taxon>Hexapoda</taxon>
        <taxon>Insecta</taxon>
        <taxon>Pterygota</taxon>
        <taxon>Neoptera</taxon>
        <taxon>Endopterygota</taxon>
        <taxon>Diptera</taxon>
        <taxon>Brachycera</taxon>
        <taxon>Muscomorpha</taxon>
        <taxon>Ephydroidea</taxon>
        <taxon>Drosophilidae</taxon>
        <taxon>Drosophila</taxon>
    </lineage>
</organism>
<dbReference type="AlphaFoldDB" id="A0A0M4EVI8"/>
<dbReference type="SMR" id="A0A0M4EVI8"/>
<feature type="region of interest" description="Disordered" evidence="9">
    <location>
        <begin position="405"/>
        <end position="428"/>
    </location>
</feature>
<dbReference type="OMA" id="CGGGNFK"/>
<evidence type="ECO:0000256" key="3">
    <source>
        <dbReference type="ARBA" id="ARBA00022598"/>
    </source>
</evidence>
<keyword evidence="7" id="KW-0030">Aminoacyl-tRNA synthetase</keyword>
<dbReference type="PANTHER" id="PTHR11476">
    <property type="entry name" value="HISTIDYL-TRNA SYNTHETASE"/>
    <property type="match status" value="1"/>
</dbReference>
<dbReference type="SUPFAM" id="SSF55681">
    <property type="entry name" value="Class II aaRS and biotin synthetases"/>
    <property type="match status" value="1"/>
</dbReference>
<gene>
    <name evidence="11" type="ORF">Dbus_chrXg1857</name>
</gene>
<dbReference type="InterPro" id="IPR000738">
    <property type="entry name" value="WHEP-TRS_dom"/>
</dbReference>
<evidence type="ECO:0000256" key="1">
    <source>
        <dbReference type="ARBA" id="ARBA00008226"/>
    </source>
</evidence>
<comment type="similarity">
    <text evidence="1">Belongs to the class-II aminoacyl-tRNA synthetase family.</text>
</comment>
<sequence>MSDTREQILEQIKVQGDLVRQLKAAKETKEKTEKEMLRSIGRQWCCSAAFQCRRSKRAITTIVGQQLKAQEQQLHEQQQQQQQEVHKIDDEVSRLLALKAKLGGDAAPANQKFTLKTPKGTRDYAPQQMTLRQSVLDKIVQVFKRHGGEAIDTPVFELKEVLTGKYGEDSKLIYDLKDQGGEILSMRYDLTVPLARYLAMNKISSIKRYHIAKVYRRDNPAMTRGRYREFYQCDFDIAGTHDPMLADAECVKIVAEVLDTLDIGDYVIKLNHRQLLDGMFEACGVPASNFRAICSAVDKLDKSPWEDVRKEMVDEKGLDGVTADKIGEYVRLSGGAELVERLLSDEKLKAVPNAVKGLEGMQLLLKYCALFNLDHRISFDLSLARGLDYYTGVIYEGVLKGEQEQGPSAAKTAQNGEPATSEAGGTVGSVAGGGRYDNLVGMFDPRGKAVPCVGVSIGVERIFSVLESRALANKTKLRTNDVEVFVASAHKGLHEQRLRVLNQLWAAGIKASCLN</sequence>
<evidence type="ECO:0000256" key="2">
    <source>
        <dbReference type="ARBA" id="ARBA00012815"/>
    </source>
</evidence>